<dbReference type="PANTHER" id="PTHR43716:SF1">
    <property type="entry name" value="D-2-HYDROXYGLUTARATE DEHYDROGENASE, MITOCHONDRIAL"/>
    <property type="match status" value="1"/>
</dbReference>
<comment type="catalytic activity">
    <reaction evidence="7">
        <text>(R)-lactate + 2 Fe(III)-[cytochrome c] = 2 Fe(II)-[cytochrome c] + pyruvate + 2 H(+)</text>
        <dbReference type="Rhea" id="RHEA:13521"/>
        <dbReference type="Rhea" id="RHEA-COMP:10350"/>
        <dbReference type="Rhea" id="RHEA-COMP:14399"/>
        <dbReference type="ChEBI" id="CHEBI:15361"/>
        <dbReference type="ChEBI" id="CHEBI:15378"/>
        <dbReference type="ChEBI" id="CHEBI:16004"/>
        <dbReference type="ChEBI" id="CHEBI:29033"/>
        <dbReference type="ChEBI" id="CHEBI:29034"/>
        <dbReference type="EC" id="1.1.2.4"/>
    </reaction>
</comment>
<dbReference type="SUPFAM" id="SSF56176">
    <property type="entry name" value="FAD-binding/transporter-associated domain-like"/>
    <property type="match status" value="1"/>
</dbReference>
<evidence type="ECO:0000256" key="4">
    <source>
        <dbReference type="ARBA" id="ARBA00022827"/>
    </source>
</evidence>
<dbReference type="GO" id="GO:0071949">
    <property type="term" value="F:FAD binding"/>
    <property type="evidence" value="ECO:0007669"/>
    <property type="project" value="InterPro"/>
</dbReference>
<evidence type="ECO:0000259" key="8">
    <source>
        <dbReference type="PROSITE" id="PS51387"/>
    </source>
</evidence>
<keyword evidence="10" id="KW-1185">Reference proteome</keyword>
<dbReference type="Pfam" id="PF01565">
    <property type="entry name" value="FAD_binding_4"/>
    <property type="match status" value="1"/>
</dbReference>
<dbReference type="Gene3D" id="3.30.70.2190">
    <property type="match status" value="1"/>
</dbReference>
<dbReference type="FunFam" id="3.30.43.10:FF:000002">
    <property type="entry name" value="D-2-hydroxyglutarate dehydrogenase, mitochondrial"/>
    <property type="match status" value="1"/>
</dbReference>
<gene>
    <name evidence="9" type="primary">DLD2_1</name>
    <name evidence="9" type="ORF">IWQ62_001629</name>
</gene>
<dbReference type="InterPro" id="IPR004113">
    <property type="entry name" value="FAD-bd_oxidored_4_C"/>
</dbReference>
<dbReference type="Gene3D" id="1.10.45.10">
    <property type="entry name" value="Vanillyl-alcohol Oxidase, Chain A, domain 4"/>
    <property type="match status" value="1"/>
</dbReference>
<dbReference type="SUPFAM" id="SSF55103">
    <property type="entry name" value="FAD-linked oxidases, C-terminal domain"/>
    <property type="match status" value="1"/>
</dbReference>
<dbReference type="InterPro" id="IPR016164">
    <property type="entry name" value="FAD-linked_Oxase-like_C"/>
</dbReference>
<evidence type="ECO:0000256" key="3">
    <source>
        <dbReference type="ARBA" id="ARBA00022630"/>
    </source>
</evidence>
<dbReference type="EC" id="1.1.2.4" evidence="6"/>
<dbReference type="InterPro" id="IPR051264">
    <property type="entry name" value="FAD-oxidored/transferase_4"/>
</dbReference>
<comment type="caution">
    <text evidence="9">The sequence shown here is derived from an EMBL/GenBank/DDBJ whole genome shotgun (WGS) entry which is preliminary data.</text>
</comment>
<dbReference type="FunFam" id="3.30.70.2740:FF:000002">
    <property type="entry name" value="D-2-hydroxyglutarate dehydrogenase mitochondrial"/>
    <property type="match status" value="1"/>
</dbReference>
<dbReference type="InterPro" id="IPR036318">
    <property type="entry name" value="FAD-bd_PCMH-like_sf"/>
</dbReference>
<comment type="cofactor">
    <cofactor evidence="1">
        <name>FAD</name>
        <dbReference type="ChEBI" id="CHEBI:57692"/>
    </cofactor>
</comment>
<dbReference type="Proteomes" id="UP001150925">
    <property type="component" value="Unassembled WGS sequence"/>
</dbReference>
<dbReference type="InterPro" id="IPR016169">
    <property type="entry name" value="FAD-bd_PCMH_sub2"/>
</dbReference>
<dbReference type="InterPro" id="IPR016171">
    <property type="entry name" value="Vanillyl_alc_oxidase_C-sub2"/>
</dbReference>
<keyword evidence="4" id="KW-0274">FAD</keyword>
<dbReference type="AlphaFoldDB" id="A0A9W8E8B9"/>
<dbReference type="Gene3D" id="3.30.465.10">
    <property type="match status" value="1"/>
</dbReference>
<dbReference type="InterPro" id="IPR006094">
    <property type="entry name" value="Oxid_FAD_bind_N"/>
</dbReference>
<dbReference type="InterPro" id="IPR016167">
    <property type="entry name" value="FAD-bd_PCMH_sub1"/>
</dbReference>
<dbReference type="OrthoDB" id="5332616at2759"/>
<organism evidence="9 10">
    <name type="scientific">Dispira parvispora</name>
    <dbReference type="NCBI Taxonomy" id="1520584"/>
    <lineage>
        <taxon>Eukaryota</taxon>
        <taxon>Fungi</taxon>
        <taxon>Fungi incertae sedis</taxon>
        <taxon>Zoopagomycota</taxon>
        <taxon>Kickxellomycotina</taxon>
        <taxon>Dimargaritomycetes</taxon>
        <taxon>Dimargaritales</taxon>
        <taxon>Dimargaritaceae</taxon>
        <taxon>Dispira</taxon>
    </lineage>
</organism>
<keyword evidence="5 9" id="KW-0560">Oxidoreductase</keyword>
<evidence type="ECO:0000256" key="7">
    <source>
        <dbReference type="ARBA" id="ARBA00051436"/>
    </source>
</evidence>
<protein>
    <recommendedName>
        <fullName evidence="6">D-lactate dehydrogenase (cytochrome)</fullName>
        <ecNumber evidence="6">1.1.2.4</ecNumber>
    </recommendedName>
</protein>
<name>A0A9W8E8B9_9FUNG</name>
<dbReference type="PROSITE" id="PS51387">
    <property type="entry name" value="FAD_PCMH"/>
    <property type="match status" value="1"/>
</dbReference>
<dbReference type="InterPro" id="IPR016166">
    <property type="entry name" value="FAD-bd_PCMH"/>
</dbReference>
<dbReference type="PANTHER" id="PTHR43716">
    <property type="entry name" value="D-2-HYDROXYGLUTARATE DEHYDROGENASE, MITOCHONDRIAL"/>
    <property type="match status" value="1"/>
</dbReference>
<dbReference type="Gene3D" id="3.30.43.10">
    <property type="entry name" value="Uridine Diphospho-n-acetylenolpyruvylglucosamine Reductase, domain 2"/>
    <property type="match status" value="1"/>
</dbReference>
<dbReference type="Pfam" id="PF02913">
    <property type="entry name" value="FAD-oxidase_C"/>
    <property type="match status" value="1"/>
</dbReference>
<evidence type="ECO:0000256" key="1">
    <source>
        <dbReference type="ARBA" id="ARBA00001974"/>
    </source>
</evidence>
<evidence type="ECO:0000313" key="9">
    <source>
        <dbReference type="EMBL" id="KAJ1967797.1"/>
    </source>
</evidence>
<dbReference type="EMBL" id="JANBPY010000280">
    <property type="protein sequence ID" value="KAJ1967797.1"/>
    <property type="molecule type" value="Genomic_DNA"/>
</dbReference>
<keyword evidence="3" id="KW-0285">Flavoprotein</keyword>
<dbReference type="FunFam" id="3.30.465.10:FF:000001">
    <property type="entry name" value="D-2-hydroxyglutarate dehydrogenase, mitochondrial"/>
    <property type="match status" value="1"/>
</dbReference>
<sequence>MLRSALRFAPSRLCNQVGAQRLAATSIRAGFPRFSKSLGSESRSYQTTTPLAHATPLTSEKYPQLKRNPSFKQLTTDDVQHFRTTLPPECLLYAASEQDVHELTGYNTDWMGKYRGQSRLVLRPKTTDQVSAILKYCHDQRLAVVPQGGNTGLVGGSVPVFDEVVVSLDKMNQVRSFDDLSGVLVCDAGCVLESLDNYVAEHNHMMPLDLGAKGSCHIGGNISTNAGGIRYLRYGSLHGSVLGLEVVLPNGTVLNNLSTLRKDSTGYDLKQLFIGAEGTLGIVTGVSITTPPRPVAQTVAVLGVETYEDVQRVFKLARQNLNEILSAYEFWDNPSMDMVLHHAGDNARHPLAQAYPFYVLVETSGFNKEHDDEKMGQFLEIAMEKGHVKDGVLSENASQMATFWYLRETISEAAVKTGPTYKYDVSIPVPQLYNLVLDTRERLTQAGLYKDDKSGYPVKKVTGYGHVGDGNLHLNVIAEEYTAEVSQALEPYVYEWVEGHRGSISAEHGLGLMKAPHLYHSKSEAMIQTMQSVKHMFDPHGIMNPYKFLP</sequence>
<dbReference type="FunFam" id="1.10.45.10:FF:000001">
    <property type="entry name" value="D-lactate dehydrogenase mitochondrial"/>
    <property type="match status" value="1"/>
</dbReference>
<comment type="similarity">
    <text evidence="2">Belongs to the FAD-binding oxidoreductase/transferase type 4 family.</text>
</comment>
<dbReference type="GO" id="GO:0004458">
    <property type="term" value="F:D-lactate dehydrogenase (cytochrome) activity"/>
    <property type="evidence" value="ECO:0007669"/>
    <property type="project" value="UniProtKB-EC"/>
</dbReference>
<dbReference type="Gene3D" id="3.30.70.2740">
    <property type="match status" value="1"/>
</dbReference>
<dbReference type="GO" id="GO:0005739">
    <property type="term" value="C:mitochondrion"/>
    <property type="evidence" value="ECO:0007669"/>
    <property type="project" value="TreeGrafter"/>
</dbReference>
<evidence type="ECO:0000256" key="5">
    <source>
        <dbReference type="ARBA" id="ARBA00023002"/>
    </source>
</evidence>
<proteinExistence type="inferred from homology"/>
<evidence type="ECO:0000256" key="2">
    <source>
        <dbReference type="ARBA" id="ARBA00008000"/>
    </source>
</evidence>
<feature type="domain" description="FAD-binding PCMH-type" evidence="8">
    <location>
        <begin position="114"/>
        <end position="293"/>
    </location>
</feature>
<dbReference type="FunFam" id="3.30.70.2190:FF:000001">
    <property type="entry name" value="D-2-hydroxyglutarate dehydrogenase mitochondrial"/>
    <property type="match status" value="1"/>
</dbReference>
<evidence type="ECO:0000313" key="10">
    <source>
        <dbReference type="Proteomes" id="UP001150925"/>
    </source>
</evidence>
<evidence type="ECO:0000256" key="6">
    <source>
        <dbReference type="ARBA" id="ARBA00038897"/>
    </source>
</evidence>
<accession>A0A9W8E8B9</accession>
<reference evidence="9" key="1">
    <citation type="submission" date="2022-07" db="EMBL/GenBank/DDBJ databases">
        <title>Phylogenomic reconstructions and comparative analyses of Kickxellomycotina fungi.</title>
        <authorList>
            <person name="Reynolds N.K."/>
            <person name="Stajich J.E."/>
            <person name="Barry K."/>
            <person name="Grigoriev I.V."/>
            <person name="Crous P."/>
            <person name="Smith M.E."/>
        </authorList>
    </citation>
    <scope>NUCLEOTIDE SEQUENCE</scope>
    <source>
        <strain evidence="9">RSA 1196</strain>
    </source>
</reference>